<evidence type="ECO:0000256" key="1">
    <source>
        <dbReference type="SAM" id="SignalP"/>
    </source>
</evidence>
<dbReference type="OrthoDB" id="5504269at2"/>
<evidence type="ECO:0000313" key="2">
    <source>
        <dbReference type="EMBL" id="SEL48415.1"/>
    </source>
</evidence>
<feature type="chain" id="PRO_5010220263" description="Secreted protein" evidence="1">
    <location>
        <begin position="32"/>
        <end position="476"/>
    </location>
</feature>
<evidence type="ECO:0008006" key="4">
    <source>
        <dbReference type="Google" id="ProtNLM"/>
    </source>
</evidence>
<feature type="signal peptide" evidence="1">
    <location>
        <begin position="1"/>
        <end position="31"/>
    </location>
</feature>
<keyword evidence="1" id="KW-0732">Signal</keyword>
<proteinExistence type="predicted"/>
<dbReference type="EMBL" id="FOAP01000006">
    <property type="protein sequence ID" value="SEL48415.1"/>
    <property type="molecule type" value="Genomic_DNA"/>
</dbReference>
<organism evidence="2 3">
    <name type="scientific">Stigmatella aurantiaca</name>
    <dbReference type="NCBI Taxonomy" id="41"/>
    <lineage>
        <taxon>Bacteria</taxon>
        <taxon>Pseudomonadati</taxon>
        <taxon>Myxococcota</taxon>
        <taxon>Myxococcia</taxon>
        <taxon>Myxococcales</taxon>
        <taxon>Cystobacterineae</taxon>
        <taxon>Archangiaceae</taxon>
        <taxon>Stigmatella</taxon>
    </lineage>
</organism>
<dbReference type="AlphaFoldDB" id="A0A1H7QLD2"/>
<gene>
    <name evidence="2" type="ORF">SAMN05444354_106177</name>
</gene>
<reference evidence="3" key="1">
    <citation type="submission" date="2016-10" db="EMBL/GenBank/DDBJ databases">
        <authorList>
            <person name="Varghese N."/>
            <person name="Submissions S."/>
        </authorList>
    </citation>
    <scope>NUCLEOTIDE SEQUENCE [LARGE SCALE GENOMIC DNA]</scope>
    <source>
        <strain evidence="3">DSM 17044</strain>
    </source>
</reference>
<sequence>MNMKWKKSPSPAWTALGLGAGLLLTATPSAAAECQEFAGLQHCAVGEASLIPTKNGLAVETYGEDSGVRIATPGLRSWGAKFDPIALEPGASMSVRGYGIHADGTEQRVAEVAVAPNEAAPEEKIIYVDLSASPTKTFSYRGYLQGQVVCEGRGLSQMTTVGQPNKMIPPWLIPVGIYILNHADAHVEYSQKEGWSGGVSWNGKATVKTGTKGETACVADLILFTPEHADVQATSLEATELTGTHLKGLHILREDLDCTRFSGMDHCPVGASVLESTDEGLTVKSTDGQGAGVRINTAGASGWDAWLAPLEPQPHTRMEVTFRGARADGSEELRERMTVAFSPKHGQGALYVDPSVHGAATYTVRGYNQGKLVFERARVAPVREDIGEGVTAAQLLSFPGPWSSNHGIMGPGGCIPGFDFPWPKPVRFPDFKDTLAVDLVTIQPEGVKFNSTTLSNVTFQAAGLDGFTLQREVLSP</sequence>
<accession>A0A1H7QLD2</accession>
<evidence type="ECO:0000313" key="3">
    <source>
        <dbReference type="Proteomes" id="UP000182719"/>
    </source>
</evidence>
<keyword evidence="3" id="KW-1185">Reference proteome</keyword>
<dbReference type="Proteomes" id="UP000182719">
    <property type="component" value="Unassembled WGS sequence"/>
</dbReference>
<protein>
    <recommendedName>
        <fullName evidence="4">Secreted protein</fullName>
    </recommendedName>
</protein>
<dbReference type="RefSeq" id="WP_075006878.1">
    <property type="nucleotide sequence ID" value="NZ_FOAP01000006.1"/>
</dbReference>
<name>A0A1H7QLD2_STIAU</name>